<gene>
    <name evidence="1" type="ORF">OBE_15932</name>
</gene>
<dbReference type="AlphaFoldDB" id="K1RNS4"/>
<accession>K1RNS4</accession>
<organism evidence="1">
    <name type="scientific">human gut metagenome</name>
    <dbReference type="NCBI Taxonomy" id="408170"/>
    <lineage>
        <taxon>unclassified sequences</taxon>
        <taxon>metagenomes</taxon>
        <taxon>organismal metagenomes</taxon>
    </lineage>
</organism>
<reference evidence="1" key="1">
    <citation type="journal article" date="2013" name="Environ. Microbiol.">
        <title>Microbiota from the distal guts of lean and obese adolescents exhibit partial functional redundancy besides clear differences in community structure.</title>
        <authorList>
            <person name="Ferrer M."/>
            <person name="Ruiz A."/>
            <person name="Lanza F."/>
            <person name="Haange S.B."/>
            <person name="Oberbach A."/>
            <person name="Till H."/>
            <person name="Bargiela R."/>
            <person name="Campoy C."/>
            <person name="Segura M.T."/>
            <person name="Richter M."/>
            <person name="von Bergen M."/>
            <person name="Seifert J."/>
            <person name="Suarez A."/>
        </authorList>
    </citation>
    <scope>NUCLEOTIDE SEQUENCE</scope>
</reference>
<comment type="caution">
    <text evidence="1">The sequence shown here is derived from an EMBL/GenBank/DDBJ whole genome shotgun (WGS) entry which is preliminary data.</text>
</comment>
<name>K1RNS4_9ZZZZ</name>
<feature type="non-terminal residue" evidence="1">
    <location>
        <position position="1"/>
    </location>
</feature>
<protein>
    <submittedName>
        <fullName evidence="1">Response regulator of the LytR/AlgR family</fullName>
    </submittedName>
</protein>
<evidence type="ECO:0000313" key="1">
    <source>
        <dbReference type="EMBL" id="EKC47003.1"/>
    </source>
</evidence>
<proteinExistence type="predicted"/>
<dbReference type="Gene3D" id="3.40.50.2300">
    <property type="match status" value="1"/>
</dbReference>
<sequence length="94" mass="10493">YLYAGTGGIRLAQSMKHYAPFCQIIFLSSYLSYATEVYETEHIYFILKSQLHQRIGPALHQALTALGRSFCADHGAERWQHARDRAAGCTVSGA</sequence>
<dbReference type="EMBL" id="AJWZ01010951">
    <property type="protein sequence ID" value="EKC47003.1"/>
    <property type="molecule type" value="Genomic_DNA"/>
</dbReference>